<evidence type="ECO:0000313" key="4">
    <source>
        <dbReference type="Proteomes" id="UP000005845"/>
    </source>
</evidence>
<dbReference type="EMBL" id="BAFC01000007">
    <property type="protein sequence ID" value="GAB37468.1"/>
    <property type="molecule type" value="Genomic_DNA"/>
</dbReference>
<dbReference type="InterPro" id="IPR003673">
    <property type="entry name" value="CoA-Trfase_fam_III"/>
</dbReference>
<dbReference type="Gene3D" id="3.30.1540.10">
    <property type="entry name" value="formyl-coa transferase, domain 3"/>
    <property type="match status" value="1"/>
</dbReference>
<accession>H5TVG0</accession>
<keyword evidence="1" id="KW-0808">Transferase</keyword>
<proteinExistence type="predicted"/>
<dbReference type="GO" id="GO:0008410">
    <property type="term" value="F:CoA-transferase activity"/>
    <property type="evidence" value="ECO:0007669"/>
    <property type="project" value="TreeGrafter"/>
</dbReference>
<dbReference type="AlphaFoldDB" id="H5TVG0"/>
<protein>
    <recommendedName>
        <fullName evidence="5">CaiB/BaiF family protein</fullName>
    </recommendedName>
</protein>
<dbReference type="InterPro" id="IPR023606">
    <property type="entry name" value="CoA-Trfase_III_dom_1_sf"/>
</dbReference>
<dbReference type="Gene3D" id="3.40.50.10540">
    <property type="entry name" value="Crotonobetainyl-coa:carnitine coa-transferase, domain 1"/>
    <property type="match status" value="1"/>
</dbReference>
<dbReference type="RefSeq" id="WP_005202135.1">
    <property type="nucleotide sequence ID" value="NZ_BAFC01000007.1"/>
</dbReference>
<reference evidence="3 4" key="1">
    <citation type="submission" date="2012-02" db="EMBL/GenBank/DDBJ databases">
        <title>Whole genome shotgun sequence of Gordonia sputi NBRC 100414.</title>
        <authorList>
            <person name="Yoshida I."/>
            <person name="Hosoyama A."/>
            <person name="Tsuchikane K."/>
            <person name="Katsumata H."/>
            <person name="Yamazaki S."/>
            <person name="Fujita N."/>
        </authorList>
    </citation>
    <scope>NUCLEOTIDE SEQUENCE [LARGE SCALE GENOMIC DNA]</scope>
    <source>
        <strain evidence="3 4">NBRC 100414</strain>
    </source>
</reference>
<dbReference type="Proteomes" id="UP000005845">
    <property type="component" value="Unassembled WGS sequence"/>
</dbReference>
<keyword evidence="4" id="KW-1185">Reference proteome</keyword>
<evidence type="ECO:0000256" key="2">
    <source>
        <dbReference type="SAM" id="MobiDB-lite"/>
    </source>
</evidence>
<evidence type="ECO:0000313" key="3">
    <source>
        <dbReference type="EMBL" id="GAB37468.1"/>
    </source>
</evidence>
<dbReference type="InterPro" id="IPR050483">
    <property type="entry name" value="CoA-transferase_III_domain"/>
</dbReference>
<dbReference type="InterPro" id="IPR044855">
    <property type="entry name" value="CoA-Trfase_III_dom3_sf"/>
</dbReference>
<gene>
    <name evidence="3" type="ORF">GOSPT_007_00790</name>
</gene>
<dbReference type="PANTHER" id="PTHR48207">
    <property type="entry name" value="SUCCINATE--HYDROXYMETHYLGLUTARATE COA-TRANSFERASE"/>
    <property type="match status" value="1"/>
</dbReference>
<feature type="region of interest" description="Disordered" evidence="2">
    <location>
        <begin position="372"/>
        <end position="392"/>
    </location>
</feature>
<dbReference type="PANTHER" id="PTHR48207:SF3">
    <property type="entry name" value="SUCCINATE--HYDROXYMETHYLGLUTARATE COA-TRANSFERASE"/>
    <property type="match status" value="1"/>
</dbReference>
<dbReference type="eggNOG" id="COG1804">
    <property type="taxonomic scope" value="Bacteria"/>
</dbReference>
<evidence type="ECO:0000256" key="1">
    <source>
        <dbReference type="ARBA" id="ARBA00022679"/>
    </source>
</evidence>
<name>H5TVG0_9ACTN</name>
<comment type="caution">
    <text evidence="3">The sequence shown here is derived from an EMBL/GenBank/DDBJ whole genome shotgun (WGS) entry which is preliminary data.</text>
</comment>
<dbReference type="SUPFAM" id="SSF89796">
    <property type="entry name" value="CoA-transferase family III (CaiB/BaiF)"/>
    <property type="match status" value="1"/>
</dbReference>
<organism evidence="3 4">
    <name type="scientific">Gordonia sputi NBRC 100414</name>
    <dbReference type="NCBI Taxonomy" id="1089453"/>
    <lineage>
        <taxon>Bacteria</taxon>
        <taxon>Bacillati</taxon>
        <taxon>Actinomycetota</taxon>
        <taxon>Actinomycetes</taxon>
        <taxon>Mycobacteriales</taxon>
        <taxon>Gordoniaceae</taxon>
        <taxon>Gordonia</taxon>
    </lineage>
</organism>
<dbReference type="Pfam" id="PF02515">
    <property type="entry name" value="CoA_transf_3"/>
    <property type="match status" value="1"/>
</dbReference>
<sequence length="392" mass="41450">MTTGRSQVSRPLAGVRVVEVSSFVASPLCGLTLAQLGAEVIRVDPTGGAADVHRWPLTDDGTTSIYWTGLNRGKKSITADLRSPDGQELIRRLVVESGCGGGILVTNAAGRDWMSHETLAALRSDVITVELCGLSDGSPAVDYTVNAGIGFPMITGPLDHAGPVNHVLPAWDVICGLYAAVSLTAAVRKREHSGDGSRIRLALEDTALSIAGTLGYLTEPQVNSTSRPATGNDVYGTYGTDVTTADGDRFMIVALTARHFRDLVRITGTDGVVGALERSLDVDFTTEADRFTHRDVLNALFRTWFANQPTERVAELLEESSVLAQRYRTFDEVVASGALAANPLFTDLDQPGVGTYLAAGLPAGFDGEHFAAGPAPTLGADTPTWADDPDTP</sequence>
<evidence type="ECO:0008006" key="5">
    <source>
        <dbReference type="Google" id="ProtNLM"/>
    </source>
</evidence>